<feature type="compositionally biased region" description="Low complexity" evidence="1">
    <location>
        <begin position="366"/>
        <end position="380"/>
    </location>
</feature>
<feature type="region of interest" description="Disordered" evidence="1">
    <location>
        <begin position="1"/>
        <end position="22"/>
    </location>
</feature>
<protein>
    <recommendedName>
        <fullName evidence="5">DUF2637 domain-containing protein</fullName>
    </recommendedName>
</protein>
<feature type="compositionally biased region" description="Basic and acidic residues" evidence="1">
    <location>
        <begin position="265"/>
        <end position="292"/>
    </location>
</feature>
<evidence type="ECO:0008006" key="5">
    <source>
        <dbReference type="Google" id="ProtNLM"/>
    </source>
</evidence>
<evidence type="ECO:0000256" key="1">
    <source>
        <dbReference type="SAM" id="MobiDB-lite"/>
    </source>
</evidence>
<comment type="caution">
    <text evidence="3">The sequence shown here is derived from an EMBL/GenBank/DDBJ whole genome shotgun (WGS) entry which is preliminary data.</text>
</comment>
<dbReference type="RefSeq" id="WP_185055627.1">
    <property type="nucleotide sequence ID" value="NZ_BAABIX010000033.1"/>
</dbReference>
<feature type="compositionally biased region" description="Basic and acidic residues" evidence="1">
    <location>
        <begin position="414"/>
        <end position="425"/>
    </location>
</feature>
<dbReference type="EMBL" id="JACHGN010000025">
    <property type="protein sequence ID" value="MBB5138770.1"/>
    <property type="molecule type" value="Genomic_DNA"/>
</dbReference>
<evidence type="ECO:0000313" key="3">
    <source>
        <dbReference type="EMBL" id="MBB5138770.1"/>
    </source>
</evidence>
<feature type="transmembrane region" description="Helical" evidence="2">
    <location>
        <begin position="73"/>
        <end position="91"/>
    </location>
</feature>
<feature type="compositionally biased region" description="Basic and acidic residues" evidence="1">
    <location>
        <begin position="242"/>
        <end position="253"/>
    </location>
</feature>
<keyword evidence="2" id="KW-0472">Membrane</keyword>
<reference evidence="3 4" key="1">
    <citation type="submission" date="2020-08" db="EMBL/GenBank/DDBJ databases">
        <title>Genomic Encyclopedia of Type Strains, Phase IV (KMG-IV): sequencing the most valuable type-strain genomes for metagenomic binning, comparative biology and taxonomic classification.</title>
        <authorList>
            <person name="Goeker M."/>
        </authorList>
    </citation>
    <scope>NUCLEOTIDE SEQUENCE [LARGE SCALE GENOMIC DNA]</scope>
    <source>
        <strain evidence="3 4">DSM 45615</strain>
    </source>
</reference>
<name>A0A840PM90_9ACTN</name>
<accession>A0A840PM90</accession>
<sequence>MDVTSPGAAGLSSRPSASARPAGGASLTLRRIGIALSGVGVAALGGVACVLSFDDLRDLAIRGEADPNLAYLYPAGFDALLAVALISVLLLRTGRVLVRLQAGAVLVLLLAAAVAVDVAGAMRAVMDLRQAAILIAAVPWAMLALALWLWLLMIKHAQARRESADRALPATGGHDIVPFAGPPAGAAVPAASTVPAVPAGSAVSGVPTTVPAAHVSAPAVAAPAAPVVPSFERQGTPEPQEPQERTAAAEERVAAAPRPLPPRQPDMELRWGDIIRESPRRPKGDVLVHPRPEPAGAAQDAAHPLGERVETWDVAEVRTDAPWGSEGPRRASGDEGGGEGEGAGIEISERDQDTQPLRTFGDQPRATTSARDAAADATEGAVEDEVGKVGEVGEADVPTEPHPTIPAGSSPRTPRAEAAAHESAAHEAPPSGRMRSTPRPPEDADDTRDDRAEDD</sequence>
<evidence type="ECO:0000313" key="4">
    <source>
        <dbReference type="Proteomes" id="UP000578449"/>
    </source>
</evidence>
<organism evidence="3 4">
    <name type="scientific">Thermocatellispora tengchongensis</name>
    <dbReference type="NCBI Taxonomy" id="1073253"/>
    <lineage>
        <taxon>Bacteria</taxon>
        <taxon>Bacillati</taxon>
        <taxon>Actinomycetota</taxon>
        <taxon>Actinomycetes</taxon>
        <taxon>Streptosporangiales</taxon>
        <taxon>Streptosporangiaceae</taxon>
        <taxon>Thermocatellispora</taxon>
    </lineage>
</organism>
<dbReference type="Proteomes" id="UP000578449">
    <property type="component" value="Unassembled WGS sequence"/>
</dbReference>
<keyword evidence="4" id="KW-1185">Reference proteome</keyword>
<feature type="region of interest" description="Disordered" evidence="1">
    <location>
        <begin position="230"/>
        <end position="455"/>
    </location>
</feature>
<feature type="transmembrane region" description="Helical" evidence="2">
    <location>
        <begin position="32"/>
        <end position="53"/>
    </location>
</feature>
<dbReference type="AlphaFoldDB" id="A0A840PM90"/>
<evidence type="ECO:0000256" key="2">
    <source>
        <dbReference type="SAM" id="Phobius"/>
    </source>
</evidence>
<feature type="transmembrane region" description="Helical" evidence="2">
    <location>
        <begin position="103"/>
        <end position="125"/>
    </location>
</feature>
<feature type="compositionally biased region" description="Basic and acidic residues" evidence="1">
    <location>
        <begin position="305"/>
        <end position="319"/>
    </location>
</feature>
<dbReference type="InterPro" id="IPR021235">
    <property type="entry name" value="DUF2637"/>
</dbReference>
<gene>
    <name evidence="3" type="ORF">HNP84_008528</name>
</gene>
<feature type="transmembrane region" description="Helical" evidence="2">
    <location>
        <begin position="131"/>
        <end position="152"/>
    </location>
</feature>
<dbReference type="Pfam" id="PF10935">
    <property type="entry name" value="DUF2637"/>
    <property type="match status" value="1"/>
</dbReference>
<keyword evidence="2" id="KW-1133">Transmembrane helix</keyword>
<proteinExistence type="predicted"/>
<keyword evidence="2" id="KW-0812">Transmembrane</keyword>